<dbReference type="InterPro" id="IPR008928">
    <property type="entry name" value="6-hairpin_glycosidase_sf"/>
</dbReference>
<dbReference type="AlphaFoldDB" id="A0A4W3J186"/>
<dbReference type="Proteomes" id="UP000314986">
    <property type="component" value="Unassembled WGS sequence"/>
</dbReference>
<evidence type="ECO:0000313" key="10">
    <source>
        <dbReference type="Ensembl" id="ENSCMIP00000026585.1"/>
    </source>
</evidence>
<evidence type="ECO:0000256" key="8">
    <source>
        <dbReference type="ARBA" id="ARBA00079982"/>
    </source>
</evidence>
<dbReference type="InterPro" id="IPR012341">
    <property type="entry name" value="6hp_glycosidase-like_sf"/>
</dbReference>
<evidence type="ECO:0000313" key="11">
    <source>
        <dbReference type="Proteomes" id="UP000314986"/>
    </source>
</evidence>
<sequence length="790" mass="88152">MRRKIYTVNSLYSVFCEALGRRREDANKAPRVDPALFVSDTLPADRRFMATVGNGYLGTRVYDKVMHVNGVYNGEAGECHRADVPSPAGAELNVAGAGAEDTSFTLNTRTGTFSCVIQSGKFRVAQRIFAHRTHVHLLALMVEAERLGNYTEPVVITINSTFTPHSQDIEFVSGPDFMGAKYIHGQTLTPEVKGGRKLSVHLLWTPLPGFLRLEPGEHSRSWAFLTAVAETEEGARRAYTQGLSLAQAGTLYPSHMEAWAWLWGQSRLEVTGSQHLSQALFGGLYYLMSSLPQAHTPDFLFTGLSPGGLPNGGRGQDYHGHVFWDQEIWMFPIVVMFRPDLAVKLLQYRVQTLGPARDIARQQGYQGAKYPWESAGTGTEVSDADIYGKREIHINGDISFAFRQYFYLTQDLEFFRNCGGWEVVVSIAEFWSSRVTWNPEEGCYDIKGVMPPDEYQPNINNSVYTSVVAKYSLQFAVELGTRLSKPVRPEWEEIAEKLKVSFDPERQYHPEYDGYTPGTDVKQADAVLLGFPLMYPMNPEVRRNDLEIYEGATDPDGPAMTWSMFAIGWLELKATARAGQLLEKCYKNIQEPFKVWSESADGSGAVNFLTGTGGFLQFPLFGCTGIRVRKDCLYFDPVLLDNISELRITGISYLGNKLDFELTKELFTVVLTAAPGPQVNLLEAVLCGSGESFTLYKGTPSPHCPLLPGSSVAQWLEHSLCQGETLGKFPYSTQSLIIIPPKPQTIINWSFSTHDCLWDIAVRNWLPRSPTNIQSIHFTVCSVKRFGTSS</sequence>
<dbReference type="SUPFAM" id="SSF74650">
    <property type="entry name" value="Galactose mutarotase-like"/>
    <property type="match status" value="1"/>
</dbReference>
<dbReference type="SUPFAM" id="SSF48208">
    <property type="entry name" value="Six-hairpin glycosidases"/>
    <property type="match status" value="1"/>
</dbReference>
<dbReference type="STRING" id="7868.ENSCMIP00000026585"/>
<evidence type="ECO:0000256" key="3">
    <source>
        <dbReference type="ARBA" id="ARBA00023295"/>
    </source>
</evidence>
<reference evidence="11" key="1">
    <citation type="journal article" date="2006" name="Science">
        <title>Ancient noncoding elements conserved in the human genome.</title>
        <authorList>
            <person name="Venkatesh B."/>
            <person name="Kirkness E.F."/>
            <person name="Loh Y.H."/>
            <person name="Halpern A.L."/>
            <person name="Lee A.P."/>
            <person name="Johnson J."/>
            <person name="Dandona N."/>
            <person name="Viswanathan L.D."/>
            <person name="Tay A."/>
            <person name="Venter J.C."/>
            <person name="Strausberg R.L."/>
            <person name="Brenner S."/>
        </authorList>
    </citation>
    <scope>NUCLEOTIDE SEQUENCE [LARGE SCALE GENOMIC DNA]</scope>
</reference>
<comment type="similarity">
    <text evidence="1">Belongs to the glycosyl hydrolase 65 family.</text>
</comment>
<feature type="domain" description="Glycoside hydrolase family 65 central catalytic" evidence="9">
    <location>
        <begin position="311"/>
        <end position="516"/>
    </location>
</feature>
<accession>A0A4W3J186</accession>
<evidence type="ECO:0000256" key="1">
    <source>
        <dbReference type="ARBA" id="ARBA00006768"/>
    </source>
</evidence>
<reference evidence="11" key="2">
    <citation type="journal article" date="2007" name="PLoS Biol.">
        <title>Survey sequencing and comparative analysis of the elephant shark (Callorhinchus milii) genome.</title>
        <authorList>
            <person name="Venkatesh B."/>
            <person name="Kirkness E.F."/>
            <person name="Loh Y.H."/>
            <person name="Halpern A.L."/>
            <person name="Lee A.P."/>
            <person name="Johnson J."/>
            <person name="Dandona N."/>
            <person name="Viswanathan L.D."/>
            <person name="Tay A."/>
            <person name="Venter J.C."/>
            <person name="Strausberg R.L."/>
            <person name="Brenner S."/>
        </authorList>
    </citation>
    <scope>NUCLEOTIDE SEQUENCE [LARGE SCALE GENOMIC DNA]</scope>
</reference>
<organism evidence="10 11">
    <name type="scientific">Callorhinchus milii</name>
    <name type="common">Ghost shark</name>
    <dbReference type="NCBI Taxonomy" id="7868"/>
    <lineage>
        <taxon>Eukaryota</taxon>
        <taxon>Metazoa</taxon>
        <taxon>Chordata</taxon>
        <taxon>Craniata</taxon>
        <taxon>Vertebrata</taxon>
        <taxon>Chondrichthyes</taxon>
        <taxon>Holocephali</taxon>
        <taxon>Chimaeriformes</taxon>
        <taxon>Callorhinchidae</taxon>
        <taxon>Callorhinchus</taxon>
    </lineage>
</organism>
<dbReference type="InterPro" id="IPR005195">
    <property type="entry name" value="Glyco_hydro_65_M"/>
</dbReference>
<keyword evidence="2" id="KW-0378">Hydrolase</keyword>
<dbReference type="GO" id="GO:0030246">
    <property type="term" value="F:carbohydrate binding"/>
    <property type="evidence" value="ECO:0007669"/>
    <property type="project" value="InterPro"/>
</dbReference>
<reference evidence="11" key="3">
    <citation type="journal article" date="2014" name="Nature">
        <title>Elephant shark genome provides unique insights into gnathostome evolution.</title>
        <authorList>
            <consortium name="International Elephant Shark Genome Sequencing Consortium"/>
            <person name="Venkatesh B."/>
            <person name="Lee A.P."/>
            <person name="Ravi V."/>
            <person name="Maurya A.K."/>
            <person name="Lian M.M."/>
            <person name="Swann J.B."/>
            <person name="Ohta Y."/>
            <person name="Flajnik M.F."/>
            <person name="Sutoh Y."/>
            <person name="Kasahara M."/>
            <person name="Hoon S."/>
            <person name="Gangu V."/>
            <person name="Roy S.W."/>
            <person name="Irimia M."/>
            <person name="Korzh V."/>
            <person name="Kondrychyn I."/>
            <person name="Lim Z.W."/>
            <person name="Tay B.H."/>
            <person name="Tohari S."/>
            <person name="Kong K.W."/>
            <person name="Ho S."/>
            <person name="Lorente-Galdos B."/>
            <person name="Quilez J."/>
            <person name="Marques-Bonet T."/>
            <person name="Raney B.J."/>
            <person name="Ingham P.W."/>
            <person name="Tay A."/>
            <person name="Hillier L.W."/>
            <person name="Minx P."/>
            <person name="Boehm T."/>
            <person name="Wilson R.K."/>
            <person name="Brenner S."/>
            <person name="Warren W.C."/>
        </authorList>
    </citation>
    <scope>NUCLEOTIDE SEQUENCE [LARGE SCALE GENOMIC DNA]</scope>
</reference>
<protein>
    <recommendedName>
        <fullName evidence="7">Protein-glucosylgalactosylhydroxylysine glucosidase</fullName>
        <ecNumber evidence="6">3.2.1.107</ecNumber>
    </recommendedName>
    <alternativeName>
        <fullName evidence="8">Acid trehalase-like protein 1</fullName>
    </alternativeName>
</protein>
<dbReference type="EC" id="3.2.1.107" evidence="6"/>
<dbReference type="InParanoid" id="A0A4W3J186"/>
<dbReference type="GO" id="GO:0005975">
    <property type="term" value="P:carbohydrate metabolic process"/>
    <property type="evidence" value="ECO:0007669"/>
    <property type="project" value="InterPro"/>
</dbReference>
<proteinExistence type="inferred from homology"/>
<dbReference type="GO" id="GO:0047402">
    <property type="term" value="F:protein-glucosylgalactosylhydroxylysine glucosidase activity"/>
    <property type="evidence" value="ECO:0007669"/>
    <property type="project" value="UniProtKB-EC"/>
</dbReference>
<dbReference type="GO" id="GO:0005829">
    <property type="term" value="C:cytosol"/>
    <property type="evidence" value="ECO:0007669"/>
    <property type="project" value="TreeGrafter"/>
</dbReference>
<reference evidence="10" key="5">
    <citation type="submission" date="2025-09" db="UniProtKB">
        <authorList>
            <consortium name="Ensembl"/>
        </authorList>
    </citation>
    <scope>IDENTIFICATION</scope>
</reference>
<comment type="catalytic activity">
    <reaction evidence="4">
        <text>(5R)-5-O-[alpha-D-glucosyl-(1-&gt;2)-beta-D-galactosyl]-5-hydroxy-L-lysyl-[collagen] + H2O = (5R)-5-O-(beta-D-galactosyl)-5-hydroxy-L-lysyl-[collagen] + D-glucose</text>
        <dbReference type="Rhea" id="RHEA:11068"/>
        <dbReference type="Rhea" id="RHEA-COMP:12753"/>
        <dbReference type="Rhea" id="RHEA-COMP:12754"/>
        <dbReference type="ChEBI" id="CHEBI:4167"/>
        <dbReference type="ChEBI" id="CHEBI:15377"/>
        <dbReference type="ChEBI" id="CHEBI:133443"/>
        <dbReference type="ChEBI" id="CHEBI:133452"/>
        <dbReference type="EC" id="3.2.1.107"/>
    </reaction>
</comment>
<dbReference type="FunFam" id="1.50.10.10:FF:000023">
    <property type="entry name" value="Protein-glucosylgalactosylhydroxylysine glucosidase"/>
    <property type="match status" value="1"/>
</dbReference>
<evidence type="ECO:0000259" key="9">
    <source>
        <dbReference type="Pfam" id="PF03632"/>
    </source>
</evidence>
<dbReference type="Gene3D" id="1.50.10.10">
    <property type="match status" value="1"/>
</dbReference>
<gene>
    <name evidence="10" type="primary">pgghg</name>
</gene>
<evidence type="ECO:0000256" key="2">
    <source>
        <dbReference type="ARBA" id="ARBA00022801"/>
    </source>
</evidence>
<comment type="function">
    <text evidence="5">Catalyzes the hydrolysis of glucose from the disaccharide unit linked to hydroxylysine residues of collagen and collagen-like proteins.</text>
</comment>
<dbReference type="InterPro" id="IPR011013">
    <property type="entry name" value="Gal_mutarotase_sf_dom"/>
</dbReference>
<dbReference type="Pfam" id="PF03632">
    <property type="entry name" value="Glyco_hydro_65m"/>
    <property type="match status" value="1"/>
</dbReference>
<dbReference type="GeneTree" id="ENSGT00390000006297"/>
<dbReference type="Ensembl" id="ENSCMIT00000027015.1">
    <property type="protein sequence ID" value="ENSCMIP00000026585.1"/>
    <property type="gene ID" value="ENSCMIG00000011596.1"/>
</dbReference>
<dbReference type="OMA" id="PAMTYSM"/>
<name>A0A4W3J186_CALMI</name>
<evidence type="ECO:0000256" key="5">
    <source>
        <dbReference type="ARBA" id="ARBA00053339"/>
    </source>
</evidence>
<evidence type="ECO:0000256" key="4">
    <source>
        <dbReference type="ARBA" id="ARBA00051415"/>
    </source>
</evidence>
<keyword evidence="11" id="KW-1185">Reference proteome</keyword>
<reference evidence="10" key="4">
    <citation type="submission" date="2025-08" db="UniProtKB">
        <authorList>
            <consortium name="Ensembl"/>
        </authorList>
    </citation>
    <scope>IDENTIFICATION</scope>
</reference>
<evidence type="ECO:0000256" key="7">
    <source>
        <dbReference type="ARBA" id="ARBA00071505"/>
    </source>
</evidence>
<dbReference type="FunCoup" id="A0A4W3J186">
    <property type="interactions" value="1"/>
</dbReference>
<dbReference type="PANTHER" id="PTHR11051:SF8">
    <property type="entry name" value="PROTEIN-GLUCOSYLGALACTOSYLHYDROXYLYSINE GLUCOSIDASE"/>
    <property type="match status" value="1"/>
</dbReference>
<dbReference type="Gene3D" id="2.60.420.10">
    <property type="entry name" value="Maltose phosphorylase, domain 3"/>
    <property type="match status" value="1"/>
</dbReference>
<keyword evidence="3" id="KW-0326">Glycosidase</keyword>
<evidence type="ECO:0000256" key="6">
    <source>
        <dbReference type="ARBA" id="ARBA00066430"/>
    </source>
</evidence>
<dbReference type="PANTHER" id="PTHR11051">
    <property type="entry name" value="GLYCOSYL HYDROLASE-RELATED"/>
    <property type="match status" value="1"/>
</dbReference>